<evidence type="ECO:0000313" key="2">
    <source>
        <dbReference type="EMBL" id="GDY63176.1"/>
    </source>
</evidence>
<feature type="compositionally biased region" description="Pro residues" evidence="1">
    <location>
        <begin position="161"/>
        <end position="172"/>
    </location>
</feature>
<accession>A0A4D4LUX5</accession>
<dbReference type="GeneID" id="41540344"/>
<reference evidence="3 4" key="1">
    <citation type="submission" date="2019-04" db="EMBL/GenBank/DDBJ databases">
        <title>Draft genome sequences of Streptomyces avermitilis ATCC 31267.</title>
        <authorList>
            <person name="Komaki H."/>
            <person name="Tamura T."/>
            <person name="Hosoyama A."/>
        </authorList>
    </citation>
    <scope>NUCLEOTIDE SEQUENCE [LARGE SCALE GENOMIC DNA]</scope>
    <source>
        <strain evidence="3 4">ATCC 31267</strain>
    </source>
</reference>
<dbReference type="EMBL" id="BJHX01000001">
    <property type="protein sequence ID" value="GDY63176.1"/>
    <property type="molecule type" value="Genomic_DNA"/>
</dbReference>
<dbReference type="AlphaFoldDB" id="A0A4D4LUX5"/>
<evidence type="ECO:0000313" key="5">
    <source>
        <dbReference type="Proteomes" id="UP000302139"/>
    </source>
</evidence>
<dbReference type="RefSeq" id="WP_010984699.1">
    <property type="nucleotide sequence ID" value="NZ_BAABTN010000053.1"/>
</dbReference>
<name>A0A4D4LUX5_STRAX</name>
<organism evidence="2 5">
    <name type="scientific">Streptomyces avermitilis</name>
    <dbReference type="NCBI Taxonomy" id="33903"/>
    <lineage>
        <taxon>Bacteria</taxon>
        <taxon>Bacillati</taxon>
        <taxon>Actinomycetota</taxon>
        <taxon>Actinomycetes</taxon>
        <taxon>Kitasatosporales</taxon>
        <taxon>Streptomycetaceae</taxon>
        <taxon>Streptomyces</taxon>
    </lineage>
</organism>
<gene>
    <name evidence="2" type="ORF">SAV14893_025690</name>
    <name evidence="3" type="ORF">SAV31267_061750</name>
</gene>
<dbReference type="OMA" id="ANRWSHR"/>
<dbReference type="Proteomes" id="UP000299211">
    <property type="component" value="Unassembled WGS sequence"/>
</dbReference>
<comment type="caution">
    <text evidence="2">The sequence shown here is derived from an EMBL/GenBank/DDBJ whole genome shotgun (WGS) entry which is preliminary data.</text>
</comment>
<dbReference type="STRING" id="33903.AQJ43_02360"/>
<evidence type="ECO:0000256" key="1">
    <source>
        <dbReference type="SAM" id="MobiDB-lite"/>
    </source>
</evidence>
<evidence type="ECO:0000313" key="3">
    <source>
        <dbReference type="EMBL" id="GDY76690.1"/>
    </source>
</evidence>
<feature type="compositionally biased region" description="Low complexity" evidence="1">
    <location>
        <begin position="173"/>
        <end position="184"/>
    </location>
</feature>
<evidence type="ECO:0000313" key="4">
    <source>
        <dbReference type="Proteomes" id="UP000299211"/>
    </source>
</evidence>
<protein>
    <submittedName>
        <fullName evidence="2">Uncharacterized protein</fullName>
    </submittedName>
</protein>
<proteinExistence type="predicted"/>
<dbReference type="EMBL" id="BJHY01000001">
    <property type="protein sequence ID" value="GDY76690.1"/>
    <property type="molecule type" value="Genomic_DNA"/>
</dbReference>
<sequence>MSGLWGDGGPYAAWVGFLRRWAALEPVDPGTLPAIVPEDFQGDTLARLTQHLTDALDARLNDWAERLLRAMAHSTDEFSVGRELAQARAGLNTVRALAGHPGLPPKVREELTGLVDRQIPELQAQLERNLDAEARRGADPRLLERRRRTLRENALTSVLTAPPPPLAPPSAPPSAGRRSPVSGPAAGGDAWAYDPAARPRRRIVPD</sequence>
<dbReference type="Proteomes" id="UP000302139">
    <property type="component" value="Unassembled WGS sequence"/>
</dbReference>
<feature type="region of interest" description="Disordered" evidence="1">
    <location>
        <begin position="154"/>
        <end position="206"/>
    </location>
</feature>
<reference evidence="2 5" key="2">
    <citation type="submission" date="2019-04" db="EMBL/GenBank/DDBJ databases">
        <title>Draft genome sequences of Streptomyces avermitilis NBRC 14893.</title>
        <authorList>
            <person name="Komaki H."/>
            <person name="Tamura T."/>
            <person name="Hosoyama A."/>
        </authorList>
    </citation>
    <scope>NUCLEOTIDE SEQUENCE [LARGE SCALE GENOMIC DNA]</scope>
    <source>
        <strain evidence="2 5">NBRC 14893</strain>
    </source>
</reference>